<name>A0A3A6U8T1_9GAMM</name>
<organism evidence="1 2">
    <name type="scientific">Parashewanella spongiae</name>
    <dbReference type="NCBI Taxonomy" id="342950"/>
    <lineage>
        <taxon>Bacteria</taxon>
        <taxon>Pseudomonadati</taxon>
        <taxon>Pseudomonadota</taxon>
        <taxon>Gammaproteobacteria</taxon>
        <taxon>Alteromonadales</taxon>
        <taxon>Shewanellaceae</taxon>
        <taxon>Parashewanella</taxon>
    </lineage>
</organism>
<protein>
    <submittedName>
        <fullName evidence="1">Uncharacterized protein</fullName>
    </submittedName>
</protein>
<evidence type="ECO:0000313" key="2">
    <source>
        <dbReference type="Proteomes" id="UP000273022"/>
    </source>
</evidence>
<evidence type="ECO:0000313" key="1">
    <source>
        <dbReference type="EMBL" id="RJY18348.1"/>
    </source>
</evidence>
<reference evidence="1 2" key="1">
    <citation type="submission" date="2018-09" db="EMBL/GenBank/DDBJ databases">
        <title>Phylogeny of the Shewanellaceae, and recommendation for two new genera, Pseudoshewanella and Parashewanella.</title>
        <authorList>
            <person name="Wang G."/>
        </authorList>
    </citation>
    <scope>NUCLEOTIDE SEQUENCE [LARGE SCALE GENOMIC DNA]</scope>
    <source>
        <strain evidence="1 2">KCTC 22492</strain>
    </source>
</reference>
<accession>A0A3A6U8T1</accession>
<dbReference type="EMBL" id="QYYH01000024">
    <property type="protein sequence ID" value="RJY18348.1"/>
    <property type="molecule type" value="Genomic_DNA"/>
</dbReference>
<keyword evidence="2" id="KW-1185">Reference proteome</keyword>
<dbReference type="RefSeq" id="WP_121852676.1">
    <property type="nucleotide sequence ID" value="NZ_CP037952.1"/>
</dbReference>
<dbReference type="Proteomes" id="UP000273022">
    <property type="component" value="Unassembled WGS sequence"/>
</dbReference>
<proteinExistence type="predicted"/>
<dbReference type="OrthoDB" id="6267605at2"/>
<comment type="caution">
    <text evidence="1">The sequence shown here is derived from an EMBL/GenBank/DDBJ whole genome shotgun (WGS) entry which is preliminary data.</text>
</comment>
<gene>
    <name evidence="1" type="ORF">D5R81_05625</name>
</gene>
<sequence>MTTKNFIDEKAPQLAHYGKAFLSQQIDYNEVQIYLWDTLEEWQQFGVQADTQSDKETVFWHLLHSFNKWPAWAIRGNHVLRTQINECCDFLSGSGAIPSGVVGVRPQTAQLHRVK</sequence>
<dbReference type="AlphaFoldDB" id="A0A3A6U8T1"/>